<dbReference type="GO" id="GO:0003677">
    <property type="term" value="F:DNA binding"/>
    <property type="evidence" value="ECO:0007669"/>
    <property type="project" value="InterPro"/>
</dbReference>
<evidence type="ECO:0000256" key="5">
    <source>
        <dbReference type="ARBA" id="ARBA00023159"/>
    </source>
</evidence>
<evidence type="ECO:0000256" key="7">
    <source>
        <dbReference type="ARBA" id="ARBA00023242"/>
    </source>
</evidence>
<dbReference type="InterPro" id="IPR009057">
    <property type="entry name" value="Homeodomain-like_sf"/>
</dbReference>
<keyword evidence="7" id="KW-0539">Nucleus</keyword>
<dbReference type="NCBIfam" id="TIGR01557">
    <property type="entry name" value="myb_SHAQKYF"/>
    <property type="match status" value="1"/>
</dbReference>
<dbReference type="InterPro" id="IPR011006">
    <property type="entry name" value="CheY-like_superfamily"/>
</dbReference>
<dbReference type="InterPro" id="IPR001789">
    <property type="entry name" value="Sig_transdc_resp-reg_receiver"/>
</dbReference>
<dbReference type="Gene3D" id="3.40.50.2300">
    <property type="match status" value="1"/>
</dbReference>
<dbReference type="GO" id="GO:0009736">
    <property type="term" value="P:cytokinin-activated signaling pathway"/>
    <property type="evidence" value="ECO:0007669"/>
    <property type="project" value="InterPro"/>
</dbReference>
<evidence type="ECO:0000256" key="6">
    <source>
        <dbReference type="ARBA" id="ARBA00023163"/>
    </source>
</evidence>
<feature type="compositionally biased region" description="Acidic residues" evidence="9">
    <location>
        <begin position="136"/>
        <end position="152"/>
    </location>
</feature>
<keyword evidence="6" id="KW-0804">Transcription</keyword>
<evidence type="ECO:0000259" key="11">
    <source>
        <dbReference type="PROSITE" id="PS51294"/>
    </source>
</evidence>
<dbReference type="SUPFAM" id="SSF52172">
    <property type="entry name" value="CheY-like"/>
    <property type="match status" value="1"/>
</dbReference>
<dbReference type="PANTHER" id="PTHR43874">
    <property type="entry name" value="TWO-COMPONENT RESPONSE REGULATOR"/>
    <property type="match status" value="1"/>
</dbReference>
<evidence type="ECO:0000256" key="8">
    <source>
        <dbReference type="PROSITE-ProRule" id="PRU00169"/>
    </source>
</evidence>
<feature type="domain" description="HTH myb-type" evidence="11">
    <location>
        <begin position="190"/>
        <end position="247"/>
    </location>
</feature>
<organism evidence="12 13">
    <name type="scientific">Heracleum sosnowskyi</name>
    <dbReference type="NCBI Taxonomy" id="360622"/>
    <lineage>
        <taxon>Eukaryota</taxon>
        <taxon>Viridiplantae</taxon>
        <taxon>Streptophyta</taxon>
        <taxon>Embryophyta</taxon>
        <taxon>Tracheophyta</taxon>
        <taxon>Spermatophyta</taxon>
        <taxon>Magnoliopsida</taxon>
        <taxon>eudicotyledons</taxon>
        <taxon>Gunneridae</taxon>
        <taxon>Pentapetalae</taxon>
        <taxon>asterids</taxon>
        <taxon>campanulids</taxon>
        <taxon>Apiales</taxon>
        <taxon>Apiaceae</taxon>
        <taxon>Apioideae</taxon>
        <taxon>apioid superclade</taxon>
        <taxon>Tordylieae</taxon>
        <taxon>Tordyliinae</taxon>
        <taxon>Heracleum</taxon>
    </lineage>
</organism>
<keyword evidence="2 8" id="KW-0597">Phosphoprotein</keyword>
<dbReference type="EMBL" id="JAUIZM010000020">
    <property type="protein sequence ID" value="KAK1352097.1"/>
    <property type="molecule type" value="Genomic_DNA"/>
</dbReference>
<evidence type="ECO:0008006" key="14">
    <source>
        <dbReference type="Google" id="ProtNLM"/>
    </source>
</evidence>
<sequence length="476" mass="53247">MVTILVVDDDRSCLAIVARLLNGCNYKVLTANNALDALCILRTRAIKFDLVVSDVHMPDLNGFELQRRIHEEFQLPVVLMSADKKANNLCEGSQSGASLFIVKPISTEDLKLIWEFGNQWKKKLAKGKNIISDYSYDNDNEDDDNDDDNEDDIGNKLYEKNSKRKVQIVDEDDKDVGKNIVIEGEPLVTKKKKVVWTPILHENFIKAVHHLGPGGSVPRNIHQVMNVPGLTRENVASHLQKYKIYLKKRREVENDPSMLTKLKNGKMWSSSFLSHEALLGYRQSSKLLTNPGFPPSGQSSGTYPSQLYQPQIQPSNCYIGSGQGVYNTFVSQSNFASPTFGTAFPEQQYESADLSNGFLYGSTYQSTDENNFGDAFRVNKDMPNADNVHLNLDEQESDEVNGAISGNNTTTNVEELVFWDENNPSENQNNEGMIVYSADNAETSNFNSKGNQPSNDDQQGQGLDEDFWASLLSSFP</sequence>
<comment type="subcellular location">
    <subcellularLocation>
        <location evidence="1">Nucleus</location>
    </subcellularLocation>
</comment>
<comment type="caution">
    <text evidence="12">The sequence shown here is derived from an EMBL/GenBank/DDBJ whole genome shotgun (WGS) entry which is preliminary data.</text>
</comment>
<dbReference type="Gene3D" id="1.10.10.60">
    <property type="entry name" value="Homeodomain-like"/>
    <property type="match status" value="1"/>
</dbReference>
<dbReference type="InterPro" id="IPR045279">
    <property type="entry name" value="ARR-like"/>
</dbReference>
<keyword evidence="13" id="KW-1185">Reference proteome</keyword>
<accession>A0AAD8LXD8</accession>
<dbReference type="PANTHER" id="PTHR43874:SF19">
    <property type="entry name" value="RESPONSE REGULATOR 23-RELATED"/>
    <property type="match status" value="1"/>
</dbReference>
<evidence type="ECO:0000256" key="3">
    <source>
        <dbReference type="ARBA" id="ARBA00023012"/>
    </source>
</evidence>
<feature type="modified residue" description="4-aspartylphosphate" evidence="8">
    <location>
        <position position="54"/>
    </location>
</feature>
<proteinExistence type="predicted"/>
<feature type="region of interest" description="Disordered" evidence="9">
    <location>
        <begin position="135"/>
        <end position="156"/>
    </location>
</feature>
<reference evidence="12" key="2">
    <citation type="submission" date="2023-05" db="EMBL/GenBank/DDBJ databases">
        <authorList>
            <person name="Schelkunov M.I."/>
        </authorList>
    </citation>
    <scope>NUCLEOTIDE SEQUENCE</scope>
    <source>
        <strain evidence="12">Hsosn_3</strain>
        <tissue evidence="12">Leaf</tissue>
    </source>
</reference>
<dbReference type="Pfam" id="PF00072">
    <property type="entry name" value="Response_reg"/>
    <property type="match status" value="1"/>
</dbReference>
<evidence type="ECO:0000259" key="10">
    <source>
        <dbReference type="PROSITE" id="PS50110"/>
    </source>
</evidence>
<dbReference type="SMART" id="SM00448">
    <property type="entry name" value="REC"/>
    <property type="match status" value="1"/>
</dbReference>
<dbReference type="GO" id="GO:0000160">
    <property type="term" value="P:phosphorelay signal transduction system"/>
    <property type="evidence" value="ECO:0007669"/>
    <property type="project" value="UniProtKB-KW"/>
</dbReference>
<reference evidence="12" key="1">
    <citation type="submission" date="2023-02" db="EMBL/GenBank/DDBJ databases">
        <title>Genome of toxic invasive species Heracleum sosnowskyi carries increased number of genes despite the absence of recent whole-genome duplications.</title>
        <authorList>
            <person name="Schelkunov M."/>
            <person name="Shtratnikova V."/>
            <person name="Makarenko M."/>
            <person name="Klepikova A."/>
            <person name="Omelchenko D."/>
            <person name="Novikova G."/>
            <person name="Obukhova E."/>
            <person name="Bogdanov V."/>
            <person name="Penin A."/>
            <person name="Logacheva M."/>
        </authorList>
    </citation>
    <scope>NUCLEOTIDE SEQUENCE</scope>
    <source>
        <strain evidence="12">Hsosn_3</strain>
        <tissue evidence="12">Leaf</tissue>
    </source>
</reference>
<gene>
    <name evidence="12" type="ORF">POM88_053811</name>
</gene>
<dbReference type="InterPro" id="IPR006447">
    <property type="entry name" value="Myb_dom_plants"/>
</dbReference>
<evidence type="ECO:0000256" key="9">
    <source>
        <dbReference type="SAM" id="MobiDB-lite"/>
    </source>
</evidence>
<dbReference type="Proteomes" id="UP001237642">
    <property type="component" value="Unassembled WGS sequence"/>
</dbReference>
<feature type="region of interest" description="Disordered" evidence="9">
    <location>
        <begin position="443"/>
        <end position="467"/>
    </location>
</feature>
<evidence type="ECO:0000313" key="13">
    <source>
        <dbReference type="Proteomes" id="UP001237642"/>
    </source>
</evidence>
<protein>
    <recommendedName>
        <fullName evidence="14">Two-component response regulator</fullName>
    </recommendedName>
</protein>
<feature type="domain" description="Response regulatory" evidence="10">
    <location>
        <begin position="3"/>
        <end position="118"/>
    </location>
</feature>
<name>A0AAD8LXD8_9APIA</name>
<keyword evidence="4" id="KW-0805">Transcription regulation</keyword>
<dbReference type="FunFam" id="1.10.10.60:FF:000007">
    <property type="entry name" value="Two-component response regulator"/>
    <property type="match status" value="1"/>
</dbReference>
<dbReference type="Pfam" id="PF00249">
    <property type="entry name" value="Myb_DNA-binding"/>
    <property type="match status" value="1"/>
</dbReference>
<evidence type="ECO:0000256" key="4">
    <source>
        <dbReference type="ARBA" id="ARBA00023015"/>
    </source>
</evidence>
<dbReference type="InterPro" id="IPR001005">
    <property type="entry name" value="SANT/Myb"/>
</dbReference>
<evidence type="ECO:0000256" key="1">
    <source>
        <dbReference type="ARBA" id="ARBA00004123"/>
    </source>
</evidence>
<dbReference type="SUPFAM" id="SSF46689">
    <property type="entry name" value="Homeodomain-like"/>
    <property type="match status" value="1"/>
</dbReference>
<dbReference type="GO" id="GO:0005634">
    <property type="term" value="C:nucleus"/>
    <property type="evidence" value="ECO:0007669"/>
    <property type="project" value="UniProtKB-SubCell"/>
</dbReference>
<dbReference type="CDD" id="cd17584">
    <property type="entry name" value="REC_typeB_ARR-like"/>
    <property type="match status" value="1"/>
</dbReference>
<feature type="compositionally biased region" description="Polar residues" evidence="9">
    <location>
        <begin position="443"/>
        <end position="461"/>
    </location>
</feature>
<dbReference type="AlphaFoldDB" id="A0AAD8LXD8"/>
<keyword evidence="3" id="KW-0902">Two-component regulatory system</keyword>
<dbReference type="PROSITE" id="PS51294">
    <property type="entry name" value="HTH_MYB"/>
    <property type="match status" value="1"/>
</dbReference>
<dbReference type="PROSITE" id="PS50110">
    <property type="entry name" value="RESPONSE_REGULATORY"/>
    <property type="match status" value="1"/>
</dbReference>
<keyword evidence="5" id="KW-0010">Activator</keyword>
<evidence type="ECO:0000256" key="2">
    <source>
        <dbReference type="ARBA" id="ARBA00022553"/>
    </source>
</evidence>
<dbReference type="InterPro" id="IPR017930">
    <property type="entry name" value="Myb_dom"/>
</dbReference>
<evidence type="ECO:0000313" key="12">
    <source>
        <dbReference type="EMBL" id="KAK1352097.1"/>
    </source>
</evidence>